<accession>A0AA35THT5</accession>
<dbReference type="Proteomes" id="UP001174909">
    <property type="component" value="Unassembled WGS sequence"/>
</dbReference>
<organism evidence="1 2">
    <name type="scientific">Geodia barretti</name>
    <name type="common">Barrett's horny sponge</name>
    <dbReference type="NCBI Taxonomy" id="519541"/>
    <lineage>
        <taxon>Eukaryota</taxon>
        <taxon>Metazoa</taxon>
        <taxon>Porifera</taxon>
        <taxon>Demospongiae</taxon>
        <taxon>Heteroscleromorpha</taxon>
        <taxon>Tetractinellida</taxon>
        <taxon>Astrophorina</taxon>
        <taxon>Geodiidae</taxon>
        <taxon>Geodia</taxon>
    </lineage>
</organism>
<feature type="non-terminal residue" evidence="1">
    <location>
        <position position="66"/>
    </location>
</feature>
<name>A0AA35THT5_GEOBA</name>
<evidence type="ECO:0000313" key="2">
    <source>
        <dbReference type="Proteomes" id="UP001174909"/>
    </source>
</evidence>
<dbReference type="AlphaFoldDB" id="A0AA35THT5"/>
<comment type="caution">
    <text evidence="1">The sequence shown here is derived from an EMBL/GenBank/DDBJ whole genome shotgun (WGS) entry which is preliminary data.</text>
</comment>
<keyword evidence="2" id="KW-1185">Reference proteome</keyword>
<dbReference type="EMBL" id="CASHTH010003733">
    <property type="protein sequence ID" value="CAI8048560.1"/>
    <property type="molecule type" value="Genomic_DNA"/>
</dbReference>
<evidence type="ECO:0000313" key="1">
    <source>
        <dbReference type="EMBL" id="CAI8048560.1"/>
    </source>
</evidence>
<protein>
    <submittedName>
        <fullName evidence="1">Uncharacterized protein</fullName>
    </submittedName>
</protein>
<proteinExistence type="predicted"/>
<sequence>MLLPETVVCRYICDPGQRNNYYVWHTFAIKENRTVVNKMSQAKVGNAWFLRSDWSTASQEAGPHTM</sequence>
<reference evidence="1" key="1">
    <citation type="submission" date="2023-03" db="EMBL/GenBank/DDBJ databases">
        <authorList>
            <person name="Steffen K."/>
            <person name="Cardenas P."/>
        </authorList>
    </citation>
    <scope>NUCLEOTIDE SEQUENCE</scope>
</reference>
<gene>
    <name evidence="1" type="ORF">GBAR_LOCUS26768</name>
</gene>